<reference evidence="11 12" key="1">
    <citation type="submission" date="2020-03" db="EMBL/GenBank/DDBJ databases">
        <title>Isolation of cellulose-producing strains, genome characterization and application of the synthesized cellulose films as an economical and sustainable material for piezoelectric sensor construction.</title>
        <authorList>
            <person name="Mangayil R.K."/>
        </authorList>
    </citation>
    <scope>NUCLEOTIDE SEQUENCE [LARGE SCALE GENOMIC DNA]</scope>
    <source>
        <strain evidence="11 12">ENS 9a1a</strain>
    </source>
</reference>
<dbReference type="GO" id="GO:0036424">
    <property type="term" value="F:L-phosphoserine phosphatase activity"/>
    <property type="evidence" value="ECO:0007669"/>
    <property type="project" value="TreeGrafter"/>
</dbReference>
<dbReference type="PANTHER" id="PTHR43344">
    <property type="entry name" value="PHOSPHOSERINE PHOSPHATASE"/>
    <property type="match status" value="1"/>
</dbReference>
<dbReference type="AlphaFoldDB" id="A0A181CCW6"/>
<dbReference type="KEGG" id="kre:GWK63_11895"/>
<name>A0A181CCW6_9PROT</name>
<evidence type="ECO:0000256" key="6">
    <source>
        <dbReference type="ARBA" id="ARBA00022801"/>
    </source>
</evidence>
<dbReference type="GO" id="GO:0000287">
    <property type="term" value="F:magnesium ion binding"/>
    <property type="evidence" value="ECO:0007669"/>
    <property type="project" value="TreeGrafter"/>
</dbReference>
<keyword evidence="8" id="KW-0718">Serine biosynthesis</keyword>
<keyword evidence="5" id="KW-0479">Metal-binding</keyword>
<evidence type="ECO:0000313" key="11">
    <source>
        <dbReference type="EMBL" id="QIP36093.1"/>
    </source>
</evidence>
<dbReference type="Pfam" id="PF12710">
    <property type="entry name" value="HAD"/>
    <property type="match status" value="1"/>
</dbReference>
<comment type="catalytic activity">
    <reaction evidence="10">
        <text>O-phospho-D-serine + H2O = D-serine + phosphate</text>
        <dbReference type="Rhea" id="RHEA:24873"/>
        <dbReference type="ChEBI" id="CHEBI:15377"/>
        <dbReference type="ChEBI" id="CHEBI:35247"/>
        <dbReference type="ChEBI" id="CHEBI:43474"/>
        <dbReference type="ChEBI" id="CHEBI:58680"/>
        <dbReference type="EC" id="3.1.3.3"/>
    </reaction>
</comment>
<gene>
    <name evidence="11" type="ORF">GWK63_11895</name>
</gene>
<evidence type="ECO:0000256" key="7">
    <source>
        <dbReference type="ARBA" id="ARBA00022842"/>
    </source>
</evidence>
<comment type="pathway">
    <text evidence="2">Amino-acid biosynthesis; L-serine biosynthesis; L-serine from 3-phospho-D-glycerate: step 3/3.</text>
</comment>
<dbReference type="PANTHER" id="PTHR43344:SF2">
    <property type="entry name" value="PHOSPHOSERINE PHOSPHATASE"/>
    <property type="match status" value="1"/>
</dbReference>
<dbReference type="RefSeq" id="WP_034933835.1">
    <property type="nucleotide sequence ID" value="NZ_CP050139.1"/>
</dbReference>
<dbReference type="InterPro" id="IPR036412">
    <property type="entry name" value="HAD-like_sf"/>
</dbReference>
<dbReference type="Proteomes" id="UP000502533">
    <property type="component" value="Chromosome"/>
</dbReference>
<dbReference type="InterPro" id="IPR050582">
    <property type="entry name" value="HAD-like_SerB"/>
</dbReference>
<evidence type="ECO:0000256" key="5">
    <source>
        <dbReference type="ARBA" id="ARBA00022723"/>
    </source>
</evidence>
<keyword evidence="7" id="KW-0460">Magnesium</keyword>
<dbReference type="EC" id="3.1.3.3" evidence="3"/>
<keyword evidence="12" id="KW-1185">Reference proteome</keyword>
<evidence type="ECO:0000256" key="4">
    <source>
        <dbReference type="ARBA" id="ARBA00022605"/>
    </source>
</evidence>
<dbReference type="GO" id="GO:0005737">
    <property type="term" value="C:cytoplasm"/>
    <property type="evidence" value="ECO:0007669"/>
    <property type="project" value="TreeGrafter"/>
</dbReference>
<evidence type="ECO:0000256" key="10">
    <source>
        <dbReference type="ARBA" id="ARBA00048523"/>
    </source>
</evidence>
<accession>A0A181CCW6</accession>
<proteinExistence type="predicted"/>
<evidence type="ECO:0000256" key="1">
    <source>
        <dbReference type="ARBA" id="ARBA00001946"/>
    </source>
</evidence>
<dbReference type="InterPro" id="IPR023214">
    <property type="entry name" value="HAD_sf"/>
</dbReference>
<dbReference type="GO" id="GO:0006564">
    <property type="term" value="P:L-serine biosynthetic process"/>
    <property type="evidence" value="ECO:0007669"/>
    <property type="project" value="UniProtKB-KW"/>
</dbReference>
<evidence type="ECO:0000313" key="12">
    <source>
        <dbReference type="Proteomes" id="UP000502533"/>
    </source>
</evidence>
<dbReference type="GeneID" id="85022865"/>
<comment type="cofactor">
    <cofactor evidence="1">
        <name>Mg(2+)</name>
        <dbReference type="ChEBI" id="CHEBI:18420"/>
    </cofactor>
</comment>
<comment type="catalytic activity">
    <reaction evidence="9">
        <text>O-phospho-L-serine + H2O = L-serine + phosphate</text>
        <dbReference type="Rhea" id="RHEA:21208"/>
        <dbReference type="ChEBI" id="CHEBI:15377"/>
        <dbReference type="ChEBI" id="CHEBI:33384"/>
        <dbReference type="ChEBI" id="CHEBI:43474"/>
        <dbReference type="ChEBI" id="CHEBI:57524"/>
        <dbReference type="EC" id="3.1.3.3"/>
    </reaction>
</comment>
<dbReference type="EMBL" id="CP050139">
    <property type="protein sequence ID" value="QIP36093.1"/>
    <property type="molecule type" value="Genomic_DNA"/>
</dbReference>
<dbReference type="SUPFAM" id="SSF56784">
    <property type="entry name" value="HAD-like"/>
    <property type="match status" value="1"/>
</dbReference>
<dbReference type="Gene3D" id="3.40.50.1000">
    <property type="entry name" value="HAD superfamily/HAD-like"/>
    <property type="match status" value="1"/>
</dbReference>
<evidence type="ECO:0000256" key="3">
    <source>
        <dbReference type="ARBA" id="ARBA00012640"/>
    </source>
</evidence>
<keyword evidence="4" id="KW-0028">Amino-acid biosynthesis</keyword>
<evidence type="ECO:0000256" key="8">
    <source>
        <dbReference type="ARBA" id="ARBA00023299"/>
    </source>
</evidence>
<evidence type="ECO:0000256" key="9">
    <source>
        <dbReference type="ARBA" id="ARBA00048138"/>
    </source>
</evidence>
<sequence length="430" mass="47157">MTKSFTRRQFAALAGLSSMAVPQWADKARAAGSAAPVSLLPPLKWATTTRNAVEAVIRAHGRTGPDRAVRPYAVFDWDNTCIFGDCAETLLRFMIDNLCFMVTPAQFATFLRRGLGHGLLAATCRTITGQQVDRHALMADLTGDYTTLVRAYGLQPLRDGGFMARTATDPVLSCFRAKLYFAYDAMMASAGVGHAYRWIIWMLNGHTPDSLRRLVQASNAWHLGQAITSVTWQTPPQRPGRAGCINHTFMQCLRLTPEIATLHACLRAQGIDVYVCSASFVDIVRVFATDPQYGYGLPAENVLGVRMRPDNDAPYPGAQDVPHWPLTYRQGKVTAIRQALAGRKGYGPLMVFGDSDGDVEMLHDFADTALAVIINRCLPGPIGALSRRAVHEQAGPVPRFVLQGRNENTGEWYPDSATIRYGSTTPRLLA</sequence>
<dbReference type="Gene3D" id="1.20.1440.320">
    <property type="match status" value="1"/>
</dbReference>
<evidence type="ECO:0000256" key="2">
    <source>
        <dbReference type="ARBA" id="ARBA00005135"/>
    </source>
</evidence>
<organism evidence="11 12">
    <name type="scientific">Komagataeibacter rhaeticus</name>
    <dbReference type="NCBI Taxonomy" id="215221"/>
    <lineage>
        <taxon>Bacteria</taxon>
        <taxon>Pseudomonadati</taxon>
        <taxon>Pseudomonadota</taxon>
        <taxon>Alphaproteobacteria</taxon>
        <taxon>Acetobacterales</taxon>
        <taxon>Acetobacteraceae</taxon>
        <taxon>Komagataeibacter</taxon>
    </lineage>
</organism>
<keyword evidence="6" id="KW-0378">Hydrolase</keyword>
<protein>
    <recommendedName>
        <fullName evidence="3">phosphoserine phosphatase</fullName>
        <ecNumber evidence="3">3.1.3.3</ecNumber>
    </recommendedName>
</protein>